<dbReference type="Proteomes" id="UP001281147">
    <property type="component" value="Unassembled WGS sequence"/>
</dbReference>
<gene>
    <name evidence="1" type="ORF">LTR37_005737</name>
</gene>
<protein>
    <submittedName>
        <fullName evidence="1">Uncharacterized protein</fullName>
    </submittedName>
</protein>
<evidence type="ECO:0000313" key="1">
    <source>
        <dbReference type="EMBL" id="KAK3717670.1"/>
    </source>
</evidence>
<organism evidence="1 2">
    <name type="scientific">Vermiconidia calcicola</name>
    <dbReference type="NCBI Taxonomy" id="1690605"/>
    <lineage>
        <taxon>Eukaryota</taxon>
        <taxon>Fungi</taxon>
        <taxon>Dikarya</taxon>
        <taxon>Ascomycota</taxon>
        <taxon>Pezizomycotina</taxon>
        <taxon>Dothideomycetes</taxon>
        <taxon>Dothideomycetidae</taxon>
        <taxon>Mycosphaerellales</taxon>
        <taxon>Extremaceae</taxon>
        <taxon>Vermiconidia</taxon>
    </lineage>
</organism>
<sequence>MSTRTTLSMRLSDLTGIDESNQPQSPRLHEPGSTAAVQTGGIPQFRAPSESGDHVLIRLVEEVDPDVAATLPGPAWIVKRSDVVLGPERNSGPEGVTELEVVETFLEKEEAFEAARRGLADYADHMLGVRGVLRHEEVDELGNLHVVAASRDLGIGWQFDASFDSGDIVDGRKNNEPLLEKMMAHMYALQTCLNCDAEEAVDGNTLKRCARCKLALYCGHKCQKADYKQHKPICNRLAKREAA</sequence>
<dbReference type="EMBL" id="JAUTXU010000036">
    <property type="protein sequence ID" value="KAK3717670.1"/>
    <property type="molecule type" value="Genomic_DNA"/>
</dbReference>
<evidence type="ECO:0000313" key="2">
    <source>
        <dbReference type="Proteomes" id="UP001281147"/>
    </source>
</evidence>
<accession>A0ACC3NIU6</accession>
<reference evidence="1" key="1">
    <citation type="submission" date="2023-07" db="EMBL/GenBank/DDBJ databases">
        <title>Black Yeasts Isolated from many extreme environments.</title>
        <authorList>
            <person name="Coleine C."/>
            <person name="Stajich J.E."/>
            <person name="Selbmann L."/>
        </authorList>
    </citation>
    <scope>NUCLEOTIDE SEQUENCE</scope>
    <source>
        <strain evidence="1">CCFEE 5714</strain>
    </source>
</reference>
<comment type="caution">
    <text evidence="1">The sequence shown here is derived from an EMBL/GenBank/DDBJ whole genome shotgun (WGS) entry which is preliminary data.</text>
</comment>
<name>A0ACC3NIU6_9PEZI</name>
<keyword evidence="2" id="KW-1185">Reference proteome</keyword>
<proteinExistence type="predicted"/>